<sequence>MLAATSASRRGASRAVVVRARSAVVAPQQRRATAIRSIQSMAQTDRDTITRLLYSLGSKREVERHLRIFSSSSHPSQPAKFALELPVPRWAVPRRAAWCWSTA</sequence>
<gene>
    <name evidence="1" type="ORF">MCHLO_08917</name>
</gene>
<accession>A0ABQ0LL55</accession>
<protein>
    <submittedName>
        <fullName evidence="1">Acetylglutamate kinase ARG6</fullName>
    </submittedName>
</protein>
<keyword evidence="2" id="KW-1185">Reference proteome</keyword>
<evidence type="ECO:0000313" key="1">
    <source>
        <dbReference type="EMBL" id="GAT51805.1"/>
    </source>
</evidence>
<dbReference type="GO" id="GO:0016301">
    <property type="term" value="F:kinase activity"/>
    <property type="evidence" value="ECO:0007669"/>
    <property type="project" value="UniProtKB-KW"/>
</dbReference>
<keyword evidence="1" id="KW-0418">Kinase</keyword>
<dbReference type="EMBL" id="DF847425">
    <property type="protein sequence ID" value="GAT51805.1"/>
    <property type="molecule type" value="Genomic_DNA"/>
</dbReference>
<reference evidence="1" key="1">
    <citation type="submission" date="2014-09" db="EMBL/GenBank/DDBJ databases">
        <title>Genome sequence of the luminous mushroom Mycena chlorophos for searching fungal bioluminescence genes.</title>
        <authorList>
            <person name="Tanaka Y."/>
            <person name="Kasuga D."/>
            <person name="Oba Y."/>
            <person name="Hase S."/>
            <person name="Sato K."/>
            <person name="Oba Y."/>
            <person name="Sakakibara Y."/>
        </authorList>
    </citation>
    <scope>NUCLEOTIDE SEQUENCE</scope>
</reference>
<keyword evidence="1" id="KW-0808">Transferase</keyword>
<organism evidence="1 2">
    <name type="scientific">Mycena chlorophos</name>
    <name type="common">Agaric fungus</name>
    <name type="synonym">Agaricus chlorophos</name>
    <dbReference type="NCBI Taxonomy" id="658473"/>
    <lineage>
        <taxon>Eukaryota</taxon>
        <taxon>Fungi</taxon>
        <taxon>Dikarya</taxon>
        <taxon>Basidiomycota</taxon>
        <taxon>Agaricomycotina</taxon>
        <taxon>Agaricomycetes</taxon>
        <taxon>Agaricomycetidae</taxon>
        <taxon>Agaricales</taxon>
        <taxon>Marasmiineae</taxon>
        <taxon>Mycenaceae</taxon>
        <taxon>Mycena</taxon>
    </lineage>
</organism>
<dbReference type="Proteomes" id="UP000815677">
    <property type="component" value="Unassembled WGS sequence"/>
</dbReference>
<evidence type="ECO:0000313" key="2">
    <source>
        <dbReference type="Proteomes" id="UP000815677"/>
    </source>
</evidence>
<name>A0ABQ0LL55_MYCCL</name>
<proteinExistence type="predicted"/>